<feature type="compositionally biased region" description="Low complexity" evidence="8">
    <location>
        <begin position="225"/>
        <end position="234"/>
    </location>
</feature>
<protein>
    <submittedName>
        <fullName evidence="11">FGENESH: predicted gene_20.5 protein</fullName>
    </submittedName>
</protein>
<evidence type="ECO:0000256" key="5">
    <source>
        <dbReference type="ARBA" id="ARBA00022801"/>
    </source>
</evidence>
<keyword evidence="7" id="KW-0695">RNA-directed DNA polymerase</keyword>
<dbReference type="InterPro" id="IPR012337">
    <property type="entry name" value="RNaseH-like_sf"/>
</dbReference>
<dbReference type="GO" id="GO:0016787">
    <property type="term" value="F:hydrolase activity"/>
    <property type="evidence" value="ECO:0007669"/>
    <property type="project" value="UniProtKB-KW"/>
</dbReference>
<dbReference type="Gene3D" id="3.10.10.10">
    <property type="entry name" value="HIV Type 1 Reverse Transcriptase, subunit A, domain 1"/>
    <property type="match status" value="1"/>
</dbReference>
<proteinExistence type="predicted"/>
<keyword evidence="12" id="KW-1185">Reference proteome</keyword>
<reference evidence="11 12" key="1">
    <citation type="submission" date="2015-07" db="EMBL/GenBank/DDBJ databases">
        <authorList>
            <person name="Cajimat M.N.B."/>
            <person name="Milazzo M.L."/>
            <person name="Fulhorst C.F."/>
        </authorList>
    </citation>
    <scope>NUCLEOTIDE SEQUENCE [LARGE SCALE GENOMIC DNA]</scope>
    <source>
        <strain evidence="11">Single colony</strain>
    </source>
</reference>
<dbReference type="GO" id="GO:0003723">
    <property type="term" value="F:RNA binding"/>
    <property type="evidence" value="ECO:0007669"/>
    <property type="project" value="UniProtKB-KW"/>
</dbReference>
<evidence type="ECO:0000256" key="7">
    <source>
        <dbReference type="ARBA" id="ARBA00022918"/>
    </source>
</evidence>
<dbReference type="Gene3D" id="3.30.420.10">
    <property type="entry name" value="Ribonuclease H-like superfamily/Ribonuclease H"/>
    <property type="match status" value="1"/>
</dbReference>
<feature type="domain" description="Chromo" evidence="9">
    <location>
        <begin position="1317"/>
        <end position="1354"/>
    </location>
</feature>
<dbReference type="CDD" id="cd00303">
    <property type="entry name" value="retropepsin_like"/>
    <property type="match status" value="1"/>
</dbReference>
<dbReference type="InterPro" id="IPR041373">
    <property type="entry name" value="RT_RNaseH"/>
</dbReference>
<keyword evidence="1" id="KW-0808">Transferase</keyword>
<dbReference type="InterPro" id="IPR000953">
    <property type="entry name" value="Chromo/chromo_shadow_dom"/>
</dbReference>
<dbReference type="Gene3D" id="3.30.70.270">
    <property type="match status" value="1"/>
</dbReference>
<name>A0A0K3CWB1_RHOTO</name>
<keyword evidence="3" id="KW-0540">Nuclease</keyword>
<dbReference type="EMBL" id="CWKI01000020">
    <property type="protein sequence ID" value="CTR11621.1"/>
    <property type="molecule type" value="Genomic_DNA"/>
</dbReference>
<dbReference type="SUPFAM" id="SSF54160">
    <property type="entry name" value="Chromo domain-like"/>
    <property type="match status" value="1"/>
</dbReference>
<dbReference type="InterPro" id="IPR043128">
    <property type="entry name" value="Rev_trsase/Diguanyl_cyclase"/>
</dbReference>
<keyword evidence="4" id="KW-0255">Endonuclease</keyword>
<evidence type="ECO:0000256" key="4">
    <source>
        <dbReference type="ARBA" id="ARBA00022759"/>
    </source>
</evidence>
<feature type="compositionally biased region" description="Basic residues" evidence="8">
    <location>
        <begin position="342"/>
        <end position="356"/>
    </location>
</feature>
<dbReference type="InterPro" id="IPR016197">
    <property type="entry name" value="Chromo-like_dom_sf"/>
</dbReference>
<organism evidence="11 12">
    <name type="scientific">Rhodotorula toruloides</name>
    <name type="common">Yeast</name>
    <name type="synonym">Rhodosporidium toruloides</name>
    <dbReference type="NCBI Taxonomy" id="5286"/>
    <lineage>
        <taxon>Eukaryota</taxon>
        <taxon>Fungi</taxon>
        <taxon>Dikarya</taxon>
        <taxon>Basidiomycota</taxon>
        <taxon>Pucciniomycotina</taxon>
        <taxon>Microbotryomycetes</taxon>
        <taxon>Sporidiobolales</taxon>
        <taxon>Sporidiobolaceae</taxon>
        <taxon>Rhodotorula</taxon>
    </lineage>
</organism>
<dbReference type="GO" id="GO:0005634">
    <property type="term" value="C:nucleus"/>
    <property type="evidence" value="ECO:0007669"/>
    <property type="project" value="UniProtKB-ARBA"/>
</dbReference>
<feature type="region of interest" description="Disordered" evidence="8">
    <location>
        <begin position="342"/>
        <end position="365"/>
    </location>
</feature>
<dbReference type="PANTHER" id="PTHR37984">
    <property type="entry name" value="PROTEIN CBG26694"/>
    <property type="match status" value="1"/>
</dbReference>
<dbReference type="GO" id="GO:0006338">
    <property type="term" value="P:chromatin remodeling"/>
    <property type="evidence" value="ECO:0007669"/>
    <property type="project" value="UniProtKB-ARBA"/>
</dbReference>
<dbReference type="PANTHER" id="PTHR37984:SF5">
    <property type="entry name" value="PROTEIN NYNRIN-LIKE"/>
    <property type="match status" value="1"/>
</dbReference>
<dbReference type="Proteomes" id="UP000199069">
    <property type="component" value="Unassembled WGS sequence"/>
</dbReference>
<evidence type="ECO:0000313" key="11">
    <source>
        <dbReference type="EMBL" id="CTR11621.1"/>
    </source>
</evidence>
<evidence type="ECO:0000313" key="12">
    <source>
        <dbReference type="Proteomes" id="UP000199069"/>
    </source>
</evidence>
<dbReference type="GO" id="GO:0015074">
    <property type="term" value="P:DNA integration"/>
    <property type="evidence" value="ECO:0007669"/>
    <property type="project" value="InterPro"/>
</dbReference>
<dbReference type="Pfam" id="PF17917">
    <property type="entry name" value="RT_RNaseH"/>
    <property type="match status" value="1"/>
</dbReference>
<dbReference type="GO" id="GO:0003964">
    <property type="term" value="F:RNA-directed DNA polymerase activity"/>
    <property type="evidence" value="ECO:0007669"/>
    <property type="project" value="UniProtKB-KW"/>
</dbReference>
<dbReference type="PROSITE" id="PS50013">
    <property type="entry name" value="CHROMO_2"/>
    <property type="match status" value="1"/>
</dbReference>
<dbReference type="InterPro" id="IPR043502">
    <property type="entry name" value="DNA/RNA_pol_sf"/>
</dbReference>
<evidence type="ECO:0000259" key="9">
    <source>
        <dbReference type="PROSITE" id="PS50013"/>
    </source>
</evidence>
<dbReference type="GO" id="GO:0004519">
    <property type="term" value="F:endonuclease activity"/>
    <property type="evidence" value="ECO:0007669"/>
    <property type="project" value="UniProtKB-KW"/>
</dbReference>
<feature type="domain" description="Integrase catalytic" evidence="10">
    <location>
        <begin position="1003"/>
        <end position="1165"/>
    </location>
</feature>
<feature type="region of interest" description="Disordered" evidence="8">
    <location>
        <begin position="225"/>
        <end position="248"/>
    </location>
</feature>
<evidence type="ECO:0000256" key="1">
    <source>
        <dbReference type="ARBA" id="ARBA00022679"/>
    </source>
</evidence>
<dbReference type="SUPFAM" id="SSF53098">
    <property type="entry name" value="Ribonuclease H-like"/>
    <property type="match status" value="1"/>
</dbReference>
<dbReference type="Gene3D" id="2.40.50.40">
    <property type="match status" value="1"/>
</dbReference>
<sequence length="1374" mass="151989">MSAAGQEETRAPQGTVEEMAAEVLDRKIKSAEDDLDRLRALKASTSPPPFSATLSCPRLSRPRRRRASNRVKIKVDKPKPCSGKYEWQERENWLRSAMLYMGSLGVGLDETIGEELIPDVFYVVRSLFSPEKASDGISPQRWFDLTHARFPSHSLRAVFDAVKAHWTDDSAAEKAVEAFRSARQGTATARAFGSTVDALANACFDRIVSDLDRKTTFLAGLHSSCRTSSKSSSRLARRRPSSLSSSSSGKTLNWIAAAREWQKANPMDKKAQWHDAKGAEVPRKLWCYNCGELGSHFSRSCTKARKDPDVVVIAALHRSGSFSPFSSSPSVTSDWTEVTALTKKKATDRRRKRRPRSTAVPLPPEMASKPLIMPVEFDGFEASALIDSGSQADVLSPSLVSRLQLDVRRLDAPIHASLASEGEGVRLSSLLSRTCALAKSRCRLAPSSSALSLPASTPSSAYLPPRLQVVRLLSRSRPRPVLNRSFVRRLRFTTSSFAPQPQQNLFDLGYTDQRMTSEELDSFLVCAVLAGAEESEFGPLAERVGFEPHNPLLDVDDDDEGKADMNEQEAQVALDLLMSRFKDVFVDELPGLPPYRPVNHEIELVDKEKRVKPYAIRMPDRYRVQWTAHLRNAQHDRSQARFVVNLKPRNENTVPLASPIPDMNQVRHRLASHKYRSKLDFKNAYEQTRRAHLRYLEIIFGTLRHFKFYLSRSKAEFLSSHSEGAGPAALRPLDPSKIEAGKEQLFLVTDASMLGCGGWLGQGETYETAKPARFFSSKFNKAQHNYSTTDQELLGVLVGCRKMHEHLIGFPFTVVCDHEPLKTYWTQPPKQTRRHVRLWETLAEYDFKWRFLPGKKNELADSLSRLAELVESESVELDDAVEPSPADNDDTAFATEPSGAGKMVLAGLIATLGGANATGAAKSLSSVPTEVKTWLTSFPPQFRTALVTATASDALARKILASPSSFPSFAVIDLLVFHCDRGTWRLVIPSGHIPASALTSTSPPSAPPTFVELVVDLAHRTIGHLGKVDSILTVTDYVSKMVVLIPLPSTASASDVASLFFQRVVTRFGLPSSIVSDRDPKFTSAFGRSLYSSLGVKLKMSTSAHLQTDGRAEVTNKTVGQMLRALCEDAPDTWCEVLPACEFAVNSAASSATGLSPFSIVHGYDPAPIPSLFTSPDSLPLADTFVEQARINTLRATDAILASRIRMVAQENKHRRADDGLFKIGDKAYISASSLRFPASLSGKFIPKFVGPYPITAFDAATSTYTFDLPPHLRIYTRIHASKLRPHYPNDDLRFPSRAFSQLAPVVPATDSTEAEYLIDKIVADKKVRGKVKYKVRYAGYSAAEDQWRDRAELLELAREAYYQSPSSMDDESA</sequence>
<dbReference type="CDD" id="cd09274">
    <property type="entry name" value="RNase_HI_RT_Ty3"/>
    <property type="match status" value="1"/>
</dbReference>
<dbReference type="InterPro" id="IPR050951">
    <property type="entry name" value="Retrovirus_Pol_polyprotein"/>
</dbReference>
<evidence type="ECO:0000256" key="6">
    <source>
        <dbReference type="ARBA" id="ARBA00022884"/>
    </source>
</evidence>
<dbReference type="SUPFAM" id="SSF56672">
    <property type="entry name" value="DNA/RNA polymerases"/>
    <property type="match status" value="1"/>
</dbReference>
<evidence type="ECO:0000256" key="3">
    <source>
        <dbReference type="ARBA" id="ARBA00022722"/>
    </source>
</evidence>
<keyword evidence="2" id="KW-0548">Nucleotidyltransferase</keyword>
<keyword evidence="6" id="KW-0694">RNA-binding</keyword>
<accession>A0A0K3CWB1</accession>
<dbReference type="InterPro" id="IPR036397">
    <property type="entry name" value="RNaseH_sf"/>
</dbReference>
<dbReference type="InterPro" id="IPR001584">
    <property type="entry name" value="Integrase_cat-core"/>
</dbReference>
<dbReference type="SMART" id="SM00298">
    <property type="entry name" value="CHROMO"/>
    <property type="match status" value="1"/>
</dbReference>
<dbReference type="STRING" id="5286.A0A0K3CWB1"/>
<dbReference type="PROSITE" id="PS50994">
    <property type="entry name" value="INTEGRASE"/>
    <property type="match status" value="1"/>
</dbReference>
<gene>
    <name evidence="11" type="primary">FGENESH: predicted gene_20.5</name>
    <name evidence="11" type="ORF">BN2166_0074820</name>
</gene>
<evidence type="ECO:0000256" key="8">
    <source>
        <dbReference type="SAM" id="MobiDB-lite"/>
    </source>
</evidence>
<evidence type="ECO:0000256" key="2">
    <source>
        <dbReference type="ARBA" id="ARBA00022695"/>
    </source>
</evidence>
<keyword evidence="5" id="KW-0378">Hydrolase</keyword>
<evidence type="ECO:0000259" key="10">
    <source>
        <dbReference type="PROSITE" id="PS50994"/>
    </source>
</evidence>